<evidence type="ECO:0000256" key="6">
    <source>
        <dbReference type="HAMAP-Rule" id="MF_00713"/>
    </source>
</evidence>
<evidence type="ECO:0000256" key="4">
    <source>
        <dbReference type="ARBA" id="ARBA00023002"/>
    </source>
</evidence>
<comment type="caution">
    <text evidence="9">The sequence shown here is derived from an EMBL/GenBank/DDBJ whole genome shotgun (WGS) entry which is preliminary data.</text>
</comment>
<dbReference type="GO" id="GO:0019464">
    <property type="term" value="P:glycine decarboxylation via glycine cleavage system"/>
    <property type="evidence" value="ECO:0007669"/>
    <property type="project" value="UniProtKB-UniRule"/>
</dbReference>
<dbReference type="InterPro" id="IPR015421">
    <property type="entry name" value="PyrdxlP-dep_Trfase_major"/>
</dbReference>
<feature type="modified residue" description="N6-(pyridoxal phosphate)lysine" evidence="6">
    <location>
        <position position="274"/>
    </location>
</feature>
<comment type="function">
    <text evidence="2 6">The glycine cleavage system catalyzes the degradation of glycine. The P protein binds the alpha-amino group of glycine through its pyridoxal phosphate cofactor; CO(2) is released and the remaining methylamine moiety is then transferred to the lipoamide cofactor of the H protein.</text>
</comment>
<keyword evidence="3 6" id="KW-0663">Pyridoxal phosphate</keyword>
<dbReference type="CDD" id="cd00613">
    <property type="entry name" value="GDC-P"/>
    <property type="match status" value="1"/>
</dbReference>
<comment type="catalytic activity">
    <reaction evidence="5 6">
        <text>N(6)-[(R)-lipoyl]-L-lysyl-[glycine-cleavage complex H protein] + glycine + H(+) = N(6)-[(R)-S(8)-aminomethyldihydrolipoyl]-L-lysyl-[glycine-cleavage complex H protein] + CO2</text>
        <dbReference type="Rhea" id="RHEA:24304"/>
        <dbReference type="Rhea" id="RHEA-COMP:10494"/>
        <dbReference type="Rhea" id="RHEA-COMP:10495"/>
        <dbReference type="ChEBI" id="CHEBI:15378"/>
        <dbReference type="ChEBI" id="CHEBI:16526"/>
        <dbReference type="ChEBI" id="CHEBI:57305"/>
        <dbReference type="ChEBI" id="CHEBI:83099"/>
        <dbReference type="ChEBI" id="CHEBI:83143"/>
        <dbReference type="EC" id="1.4.4.2"/>
    </reaction>
</comment>
<comment type="subunit">
    <text evidence="6">The glycine cleavage system is composed of four proteins: P, T, L and H. In this organism, the P 'protein' is a heterodimer of two subunits.</text>
</comment>
<protein>
    <recommendedName>
        <fullName evidence="6">Probable glycine dehydrogenase (decarboxylating) subunit 2</fullName>
        <ecNumber evidence="6">1.4.4.2</ecNumber>
    </recommendedName>
    <alternativeName>
        <fullName evidence="6">Glycine cleavage system P-protein subunit 2</fullName>
    </alternativeName>
    <alternativeName>
        <fullName evidence="6">Glycine decarboxylase subunit 2</fullName>
    </alternativeName>
    <alternativeName>
        <fullName evidence="6">Glycine dehydrogenase (aminomethyl-transferring) subunit 2</fullName>
    </alternativeName>
</protein>
<evidence type="ECO:0000259" key="8">
    <source>
        <dbReference type="Pfam" id="PF21478"/>
    </source>
</evidence>
<dbReference type="Pfam" id="PF21478">
    <property type="entry name" value="GcvP2_C"/>
    <property type="match status" value="1"/>
</dbReference>
<evidence type="ECO:0000259" key="7">
    <source>
        <dbReference type="Pfam" id="PF02347"/>
    </source>
</evidence>
<dbReference type="Gene3D" id="3.90.1150.10">
    <property type="entry name" value="Aspartate Aminotransferase, domain 1"/>
    <property type="match status" value="1"/>
</dbReference>
<feature type="domain" description="Glycine dehydrogenase C-terminal" evidence="8">
    <location>
        <begin position="354"/>
        <end position="455"/>
    </location>
</feature>
<dbReference type="HAMAP" id="MF_00713">
    <property type="entry name" value="GcvPB"/>
    <property type="match status" value="1"/>
</dbReference>
<evidence type="ECO:0000256" key="3">
    <source>
        <dbReference type="ARBA" id="ARBA00022898"/>
    </source>
</evidence>
<dbReference type="EMBL" id="RBVX01000030">
    <property type="protein sequence ID" value="RSL30954.1"/>
    <property type="molecule type" value="Genomic_DNA"/>
</dbReference>
<dbReference type="OrthoDB" id="9801272at2"/>
<dbReference type="Proteomes" id="UP000275076">
    <property type="component" value="Unassembled WGS sequence"/>
</dbReference>
<dbReference type="Gene3D" id="6.20.440.10">
    <property type="match status" value="1"/>
</dbReference>
<dbReference type="Gene3D" id="3.40.640.10">
    <property type="entry name" value="Type I PLP-dependent aspartate aminotransferase-like (Major domain)"/>
    <property type="match status" value="1"/>
</dbReference>
<reference evidence="9 10" key="1">
    <citation type="submission" date="2018-10" db="EMBL/GenBank/DDBJ databases">
        <title>Draft genome sequence of Bacillus salarius IM0101, isolated from a hypersaline soil in Inner Mongolia, China.</title>
        <authorList>
            <person name="Yamprayoonswat W."/>
            <person name="Boonvisut S."/>
            <person name="Jumpathong W."/>
            <person name="Sittihan S."/>
            <person name="Ruangsuj P."/>
            <person name="Wanthongcharoen S."/>
            <person name="Thongpramul N."/>
            <person name="Pimmason S."/>
            <person name="Yu B."/>
            <person name="Yasawong M."/>
        </authorList>
    </citation>
    <scope>NUCLEOTIDE SEQUENCE [LARGE SCALE GENOMIC DNA]</scope>
    <source>
        <strain evidence="9 10">IM0101</strain>
    </source>
</reference>
<dbReference type="PANTHER" id="PTHR11773">
    <property type="entry name" value="GLYCINE DEHYDROGENASE, DECARBOXYLATING"/>
    <property type="match status" value="1"/>
</dbReference>
<dbReference type="InterPro" id="IPR015422">
    <property type="entry name" value="PyrdxlP-dep_Trfase_small"/>
</dbReference>
<dbReference type="InterPro" id="IPR015424">
    <property type="entry name" value="PyrdxlP-dep_Trfase"/>
</dbReference>
<feature type="domain" description="Glycine cleavage system P-protein N-terminal" evidence="7">
    <location>
        <begin position="38"/>
        <end position="302"/>
    </location>
</feature>
<dbReference type="GO" id="GO:0005960">
    <property type="term" value="C:glycine cleavage complex"/>
    <property type="evidence" value="ECO:0007669"/>
    <property type="project" value="TreeGrafter"/>
</dbReference>
<dbReference type="AlphaFoldDB" id="A0A428MXU0"/>
<dbReference type="InterPro" id="IPR049316">
    <property type="entry name" value="GDC-P_C"/>
</dbReference>
<dbReference type="InterPro" id="IPR049315">
    <property type="entry name" value="GDC-P_N"/>
</dbReference>
<dbReference type="Pfam" id="PF02347">
    <property type="entry name" value="GDC-P"/>
    <property type="match status" value="1"/>
</dbReference>
<comment type="cofactor">
    <cofactor evidence="1 6">
        <name>pyridoxal 5'-phosphate</name>
        <dbReference type="ChEBI" id="CHEBI:597326"/>
    </cofactor>
</comment>
<organism evidence="9 10">
    <name type="scientific">Salibacterium salarium</name>
    <dbReference type="NCBI Taxonomy" id="284579"/>
    <lineage>
        <taxon>Bacteria</taxon>
        <taxon>Bacillati</taxon>
        <taxon>Bacillota</taxon>
        <taxon>Bacilli</taxon>
        <taxon>Bacillales</taxon>
        <taxon>Bacillaceae</taxon>
    </lineage>
</organism>
<keyword evidence="4 6" id="KW-0560">Oxidoreductase</keyword>
<name>A0A428MXU0_9BACI</name>
<evidence type="ECO:0000256" key="1">
    <source>
        <dbReference type="ARBA" id="ARBA00001933"/>
    </source>
</evidence>
<dbReference type="GO" id="GO:0030170">
    <property type="term" value="F:pyridoxal phosphate binding"/>
    <property type="evidence" value="ECO:0007669"/>
    <property type="project" value="TreeGrafter"/>
</dbReference>
<dbReference type="GO" id="GO:0004375">
    <property type="term" value="F:glycine dehydrogenase (decarboxylating) activity"/>
    <property type="evidence" value="ECO:0007669"/>
    <property type="project" value="UniProtKB-EC"/>
</dbReference>
<comment type="similarity">
    <text evidence="6">Belongs to the GcvP family. C-terminal subunit subfamily.</text>
</comment>
<dbReference type="InterPro" id="IPR023012">
    <property type="entry name" value="GcvPB"/>
</dbReference>
<sequence length="487" mass="54150">MTSGEQPLIFELSKPGRIGYSLPEEDDIPDGKLEDLLPSDYIRQTPPKLPEVSELQLMRHFTALSVRNYGVDTGFYPLGSCTMKYNPKVHEDIARMPGFTHIHPYQPEDQIQGSLELMYSLQTFLCEITGMDQVTLQPAAGAQGEWTGLMMIRAYHEANGDAARNKVIIPDSAHGTNPASASVVGFEAVTVRTNENGLVDIDHLKEVTGDDTAALMLTNPNTLGLFEEKIEEIAAVIHNAGGKLYYDGANSNAILGITRPGDMGFDVVHLNLHKTFTGPHGGGGPGSGPVGVKNELRRFLPKPVLVKNGDDFRWDHDRPHSIGKVKPYYGNFGINVRAYAYIRTMGSPGLKKVSEYAVLNANYLMRKLEPYFEVPYKRYCKHEFVLSGKRQKALGVKTMDMAKRLLDFNLHPPTIYFPTNVEECLMIEPTETEDKETLDAFADAMMGIAKEAEQHPDVVQGAPYTTVLNRLDETRAARKPILKHEME</sequence>
<dbReference type="InterPro" id="IPR020581">
    <property type="entry name" value="GDC_P"/>
</dbReference>
<dbReference type="FunFam" id="3.90.1150.10:FF:000014">
    <property type="entry name" value="Probable glycine dehydrogenase (decarboxylating) subunit 2"/>
    <property type="match status" value="1"/>
</dbReference>
<dbReference type="RefSeq" id="WP_125559691.1">
    <property type="nucleotide sequence ID" value="NZ_RBVX01000030.1"/>
</dbReference>
<dbReference type="GO" id="GO:0005829">
    <property type="term" value="C:cytosol"/>
    <property type="evidence" value="ECO:0007669"/>
    <property type="project" value="TreeGrafter"/>
</dbReference>
<accession>A0A428MXU0</accession>
<gene>
    <name evidence="6" type="primary">gcvPB</name>
    <name evidence="9" type="ORF">D7Z54_23620</name>
</gene>
<evidence type="ECO:0000313" key="9">
    <source>
        <dbReference type="EMBL" id="RSL30954.1"/>
    </source>
</evidence>
<evidence type="ECO:0000256" key="2">
    <source>
        <dbReference type="ARBA" id="ARBA00003788"/>
    </source>
</evidence>
<evidence type="ECO:0000256" key="5">
    <source>
        <dbReference type="ARBA" id="ARBA00049026"/>
    </source>
</evidence>
<proteinExistence type="inferred from homology"/>
<dbReference type="EC" id="1.4.4.2" evidence="6"/>
<dbReference type="SUPFAM" id="SSF53383">
    <property type="entry name" value="PLP-dependent transferases"/>
    <property type="match status" value="1"/>
</dbReference>
<dbReference type="PANTHER" id="PTHR11773:SF1">
    <property type="entry name" value="GLYCINE DEHYDROGENASE (DECARBOXYLATING), MITOCHONDRIAL"/>
    <property type="match status" value="1"/>
</dbReference>
<keyword evidence="10" id="KW-1185">Reference proteome</keyword>
<dbReference type="NCBIfam" id="NF003346">
    <property type="entry name" value="PRK04366.1"/>
    <property type="match status" value="1"/>
</dbReference>
<dbReference type="FunFam" id="3.40.640.10:FF:000034">
    <property type="entry name" value="Probable glycine dehydrogenase (decarboxylating) subunit 2"/>
    <property type="match status" value="1"/>
</dbReference>
<evidence type="ECO:0000313" key="10">
    <source>
        <dbReference type="Proteomes" id="UP000275076"/>
    </source>
</evidence>
<dbReference type="GO" id="GO:0016594">
    <property type="term" value="F:glycine binding"/>
    <property type="evidence" value="ECO:0007669"/>
    <property type="project" value="TreeGrafter"/>
</dbReference>